<keyword evidence="2" id="KW-1185">Reference proteome</keyword>
<dbReference type="EMBL" id="UZAG01018818">
    <property type="protein sequence ID" value="VDO41167.1"/>
    <property type="molecule type" value="Genomic_DNA"/>
</dbReference>
<dbReference type="Proteomes" id="UP000280834">
    <property type="component" value="Unassembled WGS sequence"/>
</dbReference>
<dbReference type="WBParaSite" id="BTMF_0001403201-mRNA-1">
    <property type="protein sequence ID" value="BTMF_0001403201-mRNA-1"/>
    <property type="gene ID" value="BTMF_0001403201"/>
</dbReference>
<proteinExistence type="predicted"/>
<dbReference type="AlphaFoldDB" id="A0A0R3R1Z2"/>
<evidence type="ECO:0000313" key="3">
    <source>
        <dbReference type="WBParaSite" id="BTMF_0001403201-mRNA-1"/>
    </source>
</evidence>
<sequence>MSTTVVAADSNQLNFNPSWMRPVSMPVSAGGGNSSGNRTEPLFAVENPTVDCPIADPVFVKNRYGREDLLALLSKDVHPPYGLDKCQFFISAAQKPIVLTPLSDTETRLQHNINSSKAMSLLSHADRATIASGGMIGGPN</sequence>
<dbReference type="STRING" id="42155.A0A0R3R1Z2"/>
<gene>
    <name evidence="1" type="ORF">BTMF_LOCUS12028</name>
</gene>
<protein>
    <submittedName>
        <fullName evidence="1 3">Uncharacterized protein</fullName>
    </submittedName>
</protein>
<evidence type="ECO:0000313" key="1">
    <source>
        <dbReference type="EMBL" id="VDO41167.1"/>
    </source>
</evidence>
<evidence type="ECO:0000313" key="2">
    <source>
        <dbReference type="Proteomes" id="UP000280834"/>
    </source>
</evidence>
<reference evidence="3" key="1">
    <citation type="submission" date="2017-02" db="UniProtKB">
        <authorList>
            <consortium name="WormBaseParasite"/>
        </authorList>
    </citation>
    <scope>IDENTIFICATION</scope>
</reference>
<organism evidence="3">
    <name type="scientific">Brugia timori</name>
    <dbReference type="NCBI Taxonomy" id="42155"/>
    <lineage>
        <taxon>Eukaryota</taxon>
        <taxon>Metazoa</taxon>
        <taxon>Ecdysozoa</taxon>
        <taxon>Nematoda</taxon>
        <taxon>Chromadorea</taxon>
        <taxon>Rhabditida</taxon>
        <taxon>Spirurina</taxon>
        <taxon>Spiruromorpha</taxon>
        <taxon>Filarioidea</taxon>
        <taxon>Onchocercidae</taxon>
        <taxon>Brugia</taxon>
    </lineage>
</organism>
<accession>A0A0R3R1Z2</accession>
<name>A0A0R3R1Z2_9BILA</name>
<reference evidence="1 2" key="2">
    <citation type="submission" date="2018-11" db="EMBL/GenBank/DDBJ databases">
        <authorList>
            <consortium name="Pathogen Informatics"/>
        </authorList>
    </citation>
    <scope>NUCLEOTIDE SEQUENCE [LARGE SCALE GENOMIC DNA]</scope>
</reference>